<feature type="non-terminal residue" evidence="2">
    <location>
        <position position="1"/>
    </location>
</feature>
<accession>A0A2P5AZF0</accession>
<evidence type="ECO:0000256" key="1">
    <source>
        <dbReference type="SAM" id="MobiDB-lite"/>
    </source>
</evidence>
<dbReference type="Proteomes" id="UP000237105">
    <property type="component" value="Unassembled WGS sequence"/>
</dbReference>
<evidence type="ECO:0000313" key="2">
    <source>
        <dbReference type="EMBL" id="PON41871.1"/>
    </source>
</evidence>
<gene>
    <name evidence="2" type="ORF">PanWU01x14_286370</name>
</gene>
<evidence type="ECO:0000313" key="3">
    <source>
        <dbReference type="Proteomes" id="UP000237105"/>
    </source>
</evidence>
<reference evidence="3" key="1">
    <citation type="submission" date="2016-06" db="EMBL/GenBank/DDBJ databases">
        <title>Parallel loss of symbiosis genes in relatives of nitrogen-fixing non-legume Parasponia.</title>
        <authorList>
            <person name="Van Velzen R."/>
            <person name="Holmer R."/>
            <person name="Bu F."/>
            <person name="Rutten L."/>
            <person name="Van Zeijl A."/>
            <person name="Liu W."/>
            <person name="Santuari L."/>
            <person name="Cao Q."/>
            <person name="Sharma T."/>
            <person name="Shen D."/>
            <person name="Roswanjaya Y."/>
            <person name="Wardhani T."/>
            <person name="Kalhor M.S."/>
            <person name="Jansen J."/>
            <person name="Van den Hoogen J."/>
            <person name="Gungor B."/>
            <person name="Hartog M."/>
            <person name="Hontelez J."/>
            <person name="Verver J."/>
            <person name="Yang W.-C."/>
            <person name="Schijlen E."/>
            <person name="Repin R."/>
            <person name="Schilthuizen M."/>
            <person name="Schranz E."/>
            <person name="Heidstra R."/>
            <person name="Miyata K."/>
            <person name="Fedorova E."/>
            <person name="Kohlen W."/>
            <person name="Bisseling T."/>
            <person name="Smit S."/>
            <person name="Geurts R."/>
        </authorList>
    </citation>
    <scope>NUCLEOTIDE SEQUENCE [LARGE SCALE GENOMIC DNA]</scope>
    <source>
        <strain evidence="3">cv. WU1-14</strain>
    </source>
</reference>
<dbReference type="AlphaFoldDB" id="A0A2P5AZF0"/>
<feature type="compositionally biased region" description="Polar residues" evidence="1">
    <location>
        <begin position="33"/>
        <end position="50"/>
    </location>
</feature>
<sequence>GALNNNTSTRRLAEKEGNDLATGIPKRMALGDISNSTETAATAEQSRQTQ</sequence>
<feature type="region of interest" description="Disordered" evidence="1">
    <location>
        <begin position="1"/>
        <end position="50"/>
    </location>
</feature>
<feature type="compositionally biased region" description="Polar residues" evidence="1">
    <location>
        <begin position="1"/>
        <end position="10"/>
    </location>
</feature>
<keyword evidence="3" id="KW-1185">Reference proteome</keyword>
<protein>
    <submittedName>
        <fullName evidence="2">Uncharacterized protein</fullName>
    </submittedName>
</protein>
<comment type="caution">
    <text evidence="2">The sequence shown here is derived from an EMBL/GenBank/DDBJ whole genome shotgun (WGS) entry which is preliminary data.</text>
</comment>
<dbReference type="EMBL" id="JXTB01000405">
    <property type="protein sequence ID" value="PON41871.1"/>
    <property type="molecule type" value="Genomic_DNA"/>
</dbReference>
<organism evidence="2 3">
    <name type="scientific">Parasponia andersonii</name>
    <name type="common">Sponia andersonii</name>
    <dbReference type="NCBI Taxonomy" id="3476"/>
    <lineage>
        <taxon>Eukaryota</taxon>
        <taxon>Viridiplantae</taxon>
        <taxon>Streptophyta</taxon>
        <taxon>Embryophyta</taxon>
        <taxon>Tracheophyta</taxon>
        <taxon>Spermatophyta</taxon>
        <taxon>Magnoliopsida</taxon>
        <taxon>eudicotyledons</taxon>
        <taxon>Gunneridae</taxon>
        <taxon>Pentapetalae</taxon>
        <taxon>rosids</taxon>
        <taxon>fabids</taxon>
        <taxon>Rosales</taxon>
        <taxon>Cannabaceae</taxon>
        <taxon>Parasponia</taxon>
    </lineage>
</organism>
<name>A0A2P5AZF0_PARAD</name>
<proteinExistence type="predicted"/>